<evidence type="ECO:0000259" key="6">
    <source>
        <dbReference type="Pfam" id="PF00327"/>
    </source>
</evidence>
<sequence length="66" mass="7408">MARPIRVTLVRSPIGRPKKHRRILRALGLTKLNKSRVLYATPTIVGAVKKVVHLVDVEEVNDIEGK</sequence>
<evidence type="ECO:0000256" key="2">
    <source>
        <dbReference type="ARBA" id="ARBA00011838"/>
    </source>
</evidence>
<reference evidence="7" key="1">
    <citation type="journal article" date="2020" name="mSystems">
        <title>Genome- and Community-Level Interaction Insights into Carbon Utilization and Element Cycling Functions of Hydrothermarchaeota in Hydrothermal Sediment.</title>
        <authorList>
            <person name="Zhou Z."/>
            <person name="Liu Y."/>
            <person name="Xu W."/>
            <person name="Pan J."/>
            <person name="Luo Z.H."/>
            <person name="Li M."/>
        </authorList>
    </citation>
    <scope>NUCLEOTIDE SEQUENCE [LARGE SCALE GENOMIC DNA]</scope>
    <source>
        <strain evidence="7">HyVt-19</strain>
    </source>
</reference>
<accession>A0A7C1AZ02</accession>
<dbReference type="PANTHER" id="PTHR15892">
    <property type="entry name" value="MITOCHONDRIAL RIBOSOMAL PROTEIN L30"/>
    <property type="match status" value="1"/>
</dbReference>
<protein>
    <recommendedName>
        <fullName evidence="5">50S ribosomal protein L30</fullName>
    </recommendedName>
</protein>
<dbReference type="InterPro" id="IPR005996">
    <property type="entry name" value="Ribosomal_uL30_bac-type"/>
</dbReference>
<gene>
    <name evidence="7" type="primary">rpmD</name>
    <name evidence="7" type="ORF">ENG14_06190</name>
</gene>
<comment type="similarity">
    <text evidence="1">Belongs to the universal ribosomal protein uL30 family.</text>
</comment>
<comment type="caution">
    <text evidence="7">The sequence shown here is derived from an EMBL/GenBank/DDBJ whole genome shotgun (WGS) entry which is preliminary data.</text>
</comment>
<evidence type="ECO:0000256" key="4">
    <source>
        <dbReference type="ARBA" id="ARBA00023274"/>
    </source>
</evidence>
<organism evidence="7">
    <name type="scientific">Thermodesulforhabdus norvegica</name>
    <dbReference type="NCBI Taxonomy" id="39841"/>
    <lineage>
        <taxon>Bacteria</taxon>
        <taxon>Pseudomonadati</taxon>
        <taxon>Thermodesulfobacteriota</taxon>
        <taxon>Syntrophobacteria</taxon>
        <taxon>Syntrophobacterales</taxon>
        <taxon>Thermodesulforhabdaceae</taxon>
        <taxon>Thermodesulforhabdus</taxon>
    </lineage>
</organism>
<dbReference type="Pfam" id="PF00327">
    <property type="entry name" value="Ribosomal_L30"/>
    <property type="match status" value="1"/>
</dbReference>
<evidence type="ECO:0000313" key="7">
    <source>
        <dbReference type="EMBL" id="HDL90476.1"/>
    </source>
</evidence>
<dbReference type="NCBIfam" id="TIGR01308">
    <property type="entry name" value="rpmD_bact"/>
    <property type="match status" value="1"/>
</dbReference>
<evidence type="ECO:0000256" key="1">
    <source>
        <dbReference type="ARBA" id="ARBA00007594"/>
    </source>
</evidence>
<dbReference type="PIRSF" id="PIRSF002211">
    <property type="entry name" value="Ribosomal_L30_bac-type"/>
    <property type="match status" value="1"/>
</dbReference>
<dbReference type="SUPFAM" id="SSF55129">
    <property type="entry name" value="Ribosomal protein L30p/L7e"/>
    <property type="match status" value="1"/>
</dbReference>
<dbReference type="Gene3D" id="3.30.1390.20">
    <property type="entry name" value="Ribosomal protein L30, ferredoxin-like fold domain"/>
    <property type="match status" value="1"/>
</dbReference>
<dbReference type="GO" id="GO:0006412">
    <property type="term" value="P:translation"/>
    <property type="evidence" value="ECO:0007669"/>
    <property type="project" value="InterPro"/>
</dbReference>
<dbReference type="InterPro" id="IPR036919">
    <property type="entry name" value="Ribo_uL30_ferredoxin-like_sf"/>
</dbReference>
<dbReference type="CDD" id="cd01658">
    <property type="entry name" value="Ribosomal_L30"/>
    <property type="match status" value="1"/>
</dbReference>
<name>A0A7C1AZ02_9BACT</name>
<feature type="domain" description="Large ribosomal subunit protein uL30-like ferredoxin-like fold" evidence="6">
    <location>
        <begin position="5"/>
        <end position="55"/>
    </location>
</feature>
<keyword evidence="4" id="KW-0687">Ribonucleoprotein</keyword>
<comment type="subunit">
    <text evidence="2">Part of the 50S ribosomal subunit.</text>
</comment>
<dbReference type="AlphaFoldDB" id="A0A7C1AZ02"/>
<dbReference type="InterPro" id="IPR016082">
    <property type="entry name" value="Ribosomal_uL30_ferredoxin-like"/>
</dbReference>
<evidence type="ECO:0000256" key="3">
    <source>
        <dbReference type="ARBA" id="ARBA00022980"/>
    </source>
</evidence>
<dbReference type="Proteomes" id="UP000886355">
    <property type="component" value="Unassembled WGS sequence"/>
</dbReference>
<proteinExistence type="inferred from homology"/>
<dbReference type="GO" id="GO:0003735">
    <property type="term" value="F:structural constituent of ribosome"/>
    <property type="evidence" value="ECO:0007669"/>
    <property type="project" value="InterPro"/>
</dbReference>
<dbReference type="GO" id="GO:0022625">
    <property type="term" value="C:cytosolic large ribosomal subunit"/>
    <property type="evidence" value="ECO:0007669"/>
    <property type="project" value="TreeGrafter"/>
</dbReference>
<evidence type="ECO:0000256" key="5">
    <source>
        <dbReference type="ARBA" id="ARBA00035492"/>
    </source>
</evidence>
<dbReference type="EMBL" id="DQZW01000291">
    <property type="protein sequence ID" value="HDL90476.1"/>
    <property type="molecule type" value="Genomic_DNA"/>
</dbReference>
<dbReference type="PANTHER" id="PTHR15892:SF2">
    <property type="entry name" value="LARGE RIBOSOMAL SUBUNIT PROTEIN UL30M"/>
    <property type="match status" value="1"/>
</dbReference>
<dbReference type="HAMAP" id="MF_01371_B">
    <property type="entry name" value="Ribosomal_uL30_B"/>
    <property type="match status" value="1"/>
</dbReference>
<keyword evidence="3 7" id="KW-0689">Ribosomal protein</keyword>